<keyword evidence="2" id="KW-1185">Reference proteome</keyword>
<proteinExistence type="predicted"/>
<protein>
    <submittedName>
        <fullName evidence="1">Uncharacterized protein</fullName>
    </submittedName>
</protein>
<evidence type="ECO:0000313" key="1">
    <source>
        <dbReference type="EMBL" id="QDO96759.1"/>
    </source>
</evidence>
<gene>
    <name evidence="1" type="ORF">FNB15_05460</name>
</gene>
<reference evidence="1 2" key="1">
    <citation type="submission" date="2019-07" db="EMBL/GenBank/DDBJ databases">
        <title>Genome sequencing for Ferrovibrio sp. K5.</title>
        <authorList>
            <person name="Park S.-J."/>
        </authorList>
    </citation>
    <scope>NUCLEOTIDE SEQUENCE [LARGE SCALE GENOMIC DNA]</scope>
    <source>
        <strain evidence="1 2">K5</strain>
    </source>
</reference>
<organism evidence="1 2">
    <name type="scientific">Ferrovibrio terrae</name>
    <dbReference type="NCBI Taxonomy" id="2594003"/>
    <lineage>
        <taxon>Bacteria</taxon>
        <taxon>Pseudomonadati</taxon>
        <taxon>Pseudomonadota</taxon>
        <taxon>Alphaproteobacteria</taxon>
        <taxon>Rhodospirillales</taxon>
        <taxon>Rhodospirillaceae</taxon>
        <taxon>Ferrovibrio</taxon>
    </lineage>
</organism>
<accession>A0A516GZ07</accession>
<dbReference type="EMBL" id="CP041636">
    <property type="protein sequence ID" value="QDO96759.1"/>
    <property type="molecule type" value="Genomic_DNA"/>
</dbReference>
<dbReference type="KEGG" id="fer:FNB15_05460"/>
<name>A0A516GZ07_9PROT</name>
<evidence type="ECO:0000313" key="2">
    <source>
        <dbReference type="Proteomes" id="UP000317496"/>
    </source>
</evidence>
<dbReference type="AlphaFoldDB" id="A0A516GZ07"/>
<dbReference type="Proteomes" id="UP000317496">
    <property type="component" value="Chromosome"/>
</dbReference>
<sequence>MNPMQYPRFARPGLAQAQSGRALASLNSARGSLATTERGARLYFAQDVQPLVLQACRAHGISFDLFATRFNLPRSALVLVLKGHDPVQRQTQRAIEDFVLRGLSLSAGITPWQQAAVATSQDRL</sequence>
<dbReference type="RefSeq" id="WP_144067740.1">
    <property type="nucleotide sequence ID" value="NZ_CP041636.1"/>
</dbReference>